<comment type="caution">
    <text evidence="1">The sequence shown here is derived from an EMBL/GenBank/DDBJ whole genome shotgun (WGS) entry which is preliminary data.</text>
</comment>
<proteinExistence type="predicted"/>
<accession>A0ACB8SFI7</accession>
<organism evidence="1 2">
    <name type="scientific">Artomyces pyxidatus</name>
    <dbReference type="NCBI Taxonomy" id="48021"/>
    <lineage>
        <taxon>Eukaryota</taxon>
        <taxon>Fungi</taxon>
        <taxon>Dikarya</taxon>
        <taxon>Basidiomycota</taxon>
        <taxon>Agaricomycotina</taxon>
        <taxon>Agaricomycetes</taxon>
        <taxon>Russulales</taxon>
        <taxon>Auriscalpiaceae</taxon>
        <taxon>Artomyces</taxon>
    </lineage>
</organism>
<sequence length="334" mass="36827">MRMQEEQDEGQQLPPALVPVFFQTWQPNDEDSGDDGDDNLELLLSQVQISEGADPAQVVSPREANAQLPRPMEDKFYAVFVGRKLGVMSTLWEAEAAVRGIPDGFYDIYPSHADALENFRVAERQGATALRGTPRPAHATASGGGSAAQPLAPRAEHSTAPPPPLFTEENSAGQGLPRHEDTRVYPAPSQATLASSIRAPSPPPLASVIRPPSPPQPSRPGLSPAAALRKGTHPLQNYPSESRRHHWRRRRPELTECARFENGQPGPSDTWDEFKAYAVVQGMWPGIHESWDECKAFTHNVPGAIHKSFRKYDEAVDYFLEKFEAGEVRFVTRG</sequence>
<keyword evidence="2" id="KW-1185">Reference proteome</keyword>
<protein>
    <submittedName>
        <fullName evidence="1">Uncharacterized protein</fullName>
    </submittedName>
</protein>
<dbReference type="Proteomes" id="UP000814140">
    <property type="component" value="Unassembled WGS sequence"/>
</dbReference>
<reference evidence="1" key="2">
    <citation type="journal article" date="2022" name="New Phytol.">
        <title>Evolutionary transition to the ectomycorrhizal habit in the genomes of a hyperdiverse lineage of mushroom-forming fungi.</title>
        <authorList>
            <person name="Looney B."/>
            <person name="Miyauchi S."/>
            <person name="Morin E."/>
            <person name="Drula E."/>
            <person name="Courty P.E."/>
            <person name="Kohler A."/>
            <person name="Kuo A."/>
            <person name="LaButti K."/>
            <person name="Pangilinan J."/>
            <person name="Lipzen A."/>
            <person name="Riley R."/>
            <person name="Andreopoulos W."/>
            <person name="He G."/>
            <person name="Johnson J."/>
            <person name="Nolan M."/>
            <person name="Tritt A."/>
            <person name="Barry K.W."/>
            <person name="Grigoriev I.V."/>
            <person name="Nagy L.G."/>
            <person name="Hibbett D."/>
            <person name="Henrissat B."/>
            <person name="Matheny P.B."/>
            <person name="Labbe J."/>
            <person name="Martin F.M."/>
        </authorList>
    </citation>
    <scope>NUCLEOTIDE SEQUENCE</scope>
    <source>
        <strain evidence="1">HHB10654</strain>
    </source>
</reference>
<reference evidence="1" key="1">
    <citation type="submission" date="2021-03" db="EMBL/GenBank/DDBJ databases">
        <authorList>
            <consortium name="DOE Joint Genome Institute"/>
            <person name="Ahrendt S."/>
            <person name="Looney B.P."/>
            <person name="Miyauchi S."/>
            <person name="Morin E."/>
            <person name="Drula E."/>
            <person name="Courty P.E."/>
            <person name="Chicoki N."/>
            <person name="Fauchery L."/>
            <person name="Kohler A."/>
            <person name="Kuo A."/>
            <person name="Labutti K."/>
            <person name="Pangilinan J."/>
            <person name="Lipzen A."/>
            <person name="Riley R."/>
            <person name="Andreopoulos W."/>
            <person name="He G."/>
            <person name="Johnson J."/>
            <person name="Barry K.W."/>
            <person name="Grigoriev I.V."/>
            <person name="Nagy L."/>
            <person name="Hibbett D."/>
            <person name="Henrissat B."/>
            <person name="Matheny P.B."/>
            <person name="Labbe J."/>
            <person name="Martin F."/>
        </authorList>
    </citation>
    <scope>NUCLEOTIDE SEQUENCE</scope>
    <source>
        <strain evidence="1">HHB10654</strain>
    </source>
</reference>
<name>A0ACB8SFI7_9AGAM</name>
<evidence type="ECO:0000313" key="1">
    <source>
        <dbReference type="EMBL" id="KAI0054992.1"/>
    </source>
</evidence>
<evidence type="ECO:0000313" key="2">
    <source>
        <dbReference type="Proteomes" id="UP000814140"/>
    </source>
</evidence>
<gene>
    <name evidence="1" type="ORF">BV25DRAFT_1922196</name>
</gene>
<dbReference type="EMBL" id="MU277322">
    <property type="protein sequence ID" value="KAI0054992.1"/>
    <property type="molecule type" value="Genomic_DNA"/>
</dbReference>